<evidence type="ECO:0000256" key="1">
    <source>
        <dbReference type="ARBA" id="ARBA00023015"/>
    </source>
</evidence>
<dbReference type="Gene3D" id="1.10.10.10">
    <property type="entry name" value="Winged helix-like DNA-binding domain superfamily/Winged helix DNA-binding domain"/>
    <property type="match status" value="1"/>
</dbReference>
<evidence type="ECO:0000256" key="2">
    <source>
        <dbReference type="ARBA" id="ARBA00023125"/>
    </source>
</evidence>
<sequence length="127" mass="13772">MPKRLPPGHEQPLYEIKANLFKALAHPSRIRVLEILSAAGEPTPVSAILAQSDIEPTLLSQHLAVLKRHQVVTAERSGNAVFYRLAHPKISELLVIARTFLADTLSARRDQLDTLSTLPPIGGSGVG</sequence>
<keyword evidence="2" id="KW-0238">DNA-binding</keyword>
<keyword evidence="3" id="KW-0804">Transcription</keyword>
<organism evidence="5 7">
    <name type="scientific">Mycolicibacterium diernhoferi</name>
    <dbReference type="NCBI Taxonomy" id="1801"/>
    <lineage>
        <taxon>Bacteria</taxon>
        <taxon>Bacillati</taxon>
        <taxon>Actinomycetota</taxon>
        <taxon>Actinomycetes</taxon>
        <taxon>Mycobacteriales</taxon>
        <taxon>Mycobacteriaceae</taxon>
        <taxon>Mycolicibacterium</taxon>
    </lineage>
</organism>
<keyword evidence="8" id="KW-1185">Reference proteome</keyword>
<feature type="domain" description="HTH arsR-type" evidence="4">
    <location>
        <begin position="9"/>
        <end position="105"/>
    </location>
</feature>
<dbReference type="InterPro" id="IPR011991">
    <property type="entry name" value="ArsR-like_HTH"/>
</dbReference>
<dbReference type="InterPro" id="IPR051011">
    <property type="entry name" value="Metal_resp_trans_reg"/>
</dbReference>
<reference evidence="5 7" key="1">
    <citation type="submission" date="2016-09" db="EMBL/GenBank/DDBJ databases">
        <title>genome sequences of unsequenced Mycobacteria.</title>
        <authorList>
            <person name="Greninger A.L."/>
            <person name="Jerome K.R."/>
            <person name="Mcnair B."/>
            <person name="Wallis C."/>
            <person name="Fang F."/>
        </authorList>
    </citation>
    <scope>NUCLEOTIDE SEQUENCE [LARGE SCALE GENOMIC DNA]</scope>
    <source>
        <strain evidence="5 7">BM1</strain>
    </source>
</reference>
<dbReference type="EMBL" id="PDCR01000014">
    <property type="protein sequence ID" value="PEG54183.1"/>
    <property type="molecule type" value="Genomic_DNA"/>
</dbReference>
<evidence type="ECO:0000313" key="7">
    <source>
        <dbReference type="Proteomes" id="UP000191039"/>
    </source>
</evidence>
<gene>
    <name evidence="5" type="ORF">BV510_18585</name>
    <name evidence="6" type="ORF">CRI78_12640</name>
</gene>
<dbReference type="Proteomes" id="UP000191039">
    <property type="component" value="Unassembled WGS sequence"/>
</dbReference>
<dbReference type="OrthoDB" id="194599at2"/>
<dbReference type="Pfam" id="PF12840">
    <property type="entry name" value="HTH_20"/>
    <property type="match status" value="1"/>
</dbReference>
<dbReference type="PROSITE" id="PS50987">
    <property type="entry name" value="HTH_ARSR_2"/>
    <property type="match status" value="1"/>
</dbReference>
<dbReference type="InterPro" id="IPR001845">
    <property type="entry name" value="HTH_ArsR_DNA-bd_dom"/>
</dbReference>
<dbReference type="Proteomes" id="UP000220340">
    <property type="component" value="Unassembled WGS sequence"/>
</dbReference>
<dbReference type="SMART" id="SM00418">
    <property type="entry name" value="HTH_ARSR"/>
    <property type="match status" value="1"/>
</dbReference>
<dbReference type="PANTHER" id="PTHR43132:SF2">
    <property type="entry name" value="ARSENICAL RESISTANCE OPERON REPRESSOR ARSR-RELATED"/>
    <property type="match status" value="1"/>
</dbReference>
<evidence type="ECO:0000313" key="6">
    <source>
        <dbReference type="EMBL" id="PEG54183.1"/>
    </source>
</evidence>
<dbReference type="PRINTS" id="PR00778">
    <property type="entry name" value="HTHARSR"/>
</dbReference>
<accession>A0A1Q4HFQ9</accession>
<dbReference type="RefSeq" id="WP_073855864.1">
    <property type="nucleotide sequence ID" value="NZ_BAAATC010000019.1"/>
</dbReference>
<dbReference type="InterPro" id="IPR036390">
    <property type="entry name" value="WH_DNA-bd_sf"/>
</dbReference>
<dbReference type="CDD" id="cd00090">
    <property type="entry name" value="HTH_ARSR"/>
    <property type="match status" value="1"/>
</dbReference>
<dbReference type="EMBL" id="MIJD01000209">
    <property type="protein sequence ID" value="OPE52260.1"/>
    <property type="molecule type" value="Genomic_DNA"/>
</dbReference>
<dbReference type="GO" id="GO:0003677">
    <property type="term" value="F:DNA binding"/>
    <property type="evidence" value="ECO:0007669"/>
    <property type="project" value="UniProtKB-KW"/>
</dbReference>
<dbReference type="GO" id="GO:0003700">
    <property type="term" value="F:DNA-binding transcription factor activity"/>
    <property type="evidence" value="ECO:0007669"/>
    <property type="project" value="InterPro"/>
</dbReference>
<name>A0A1Q4HFQ9_9MYCO</name>
<dbReference type="InterPro" id="IPR036388">
    <property type="entry name" value="WH-like_DNA-bd_sf"/>
</dbReference>
<evidence type="ECO:0000313" key="8">
    <source>
        <dbReference type="Proteomes" id="UP000220340"/>
    </source>
</evidence>
<dbReference type="SUPFAM" id="SSF46785">
    <property type="entry name" value="Winged helix' DNA-binding domain"/>
    <property type="match status" value="1"/>
</dbReference>
<reference evidence="6 8" key="2">
    <citation type="submission" date="2017-10" db="EMBL/GenBank/DDBJ databases">
        <title>The new phylogeny of genus Mycobacterium.</title>
        <authorList>
            <person name="Tortoli E."/>
            <person name="Trovato A."/>
            <person name="Cirillo D.M."/>
        </authorList>
    </citation>
    <scope>NUCLEOTIDE SEQUENCE [LARGE SCALE GENOMIC DNA]</scope>
    <source>
        <strain evidence="6 8">IP141170001</strain>
    </source>
</reference>
<evidence type="ECO:0000256" key="3">
    <source>
        <dbReference type="ARBA" id="ARBA00023163"/>
    </source>
</evidence>
<dbReference type="AlphaFoldDB" id="A0A1Q4HFQ9"/>
<evidence type="ECO:0000259" key="4">
    <source>
        <dbReference type="PROSITE" id="PS50987"/>
    </source>
</evidence>
<comment type="caution">
    <text evidence="5">The sequence shown here is derived from an EMBL/GenBank/DDBJ whole genome shotgun (WGS) entry which is preliminary data.</text>
</comment>
<dbReference type="NCBIfam" id="NF033788">
    <property type="entry name" value="HTH_metalloreg"/>
    <property type="match status" value="1"/>
</dbReference>
<protein>
    <submittedName>
        <fullName evidence="5">Transcriptional regulator</fullName>
    </submittedName>
</protein>
<evidence type="ECO:0000313" key="5">
    <source>
        <dbReference type="EMBL" id="OPE52260.1"/>
    </source>
</evidence>
<dbReference type="STRING" id="1801.BRW64_08875"/>
<proteinExistence type="predicted"/>
<dbReference type="PANTHER" id="PTHR43132">
    <property type="entry name" value="ARSENICAL RESISTANCE OPERON REPRESSOR ARSR-RELATED"/>
    <property type="match status" value="1"/>
</dbReference>
<keyword evidence="1" id="KW-0805">Transcription regulation</keyword>